<keyword evidence="3" id="KW-1185">Reference proteome</keyword>
<comment type="caution">
    <text evidence="2">The sequence shown here is derived from an EMBL/GenBank/DDBJ whole genome shotgun (WGS) entry which is preliminary data.</text>
</comment>
<feature type="domain" description="STAS" evidence="1">
    <location>
        <begin position="1"/>
        <end position="96"/>
    </location>
</feature>
<accession>A0ABS8XDE4</accession>
<dbReference type="Gene3D" id="3.30.750.24">
    <property type="entry name" value="STAS domain"/>
    <property type="match status" value="1"/>
</dbReference>
<name>A0ABS8XDE4_9BURK</name>
<dbReference type="RefSeq" id="WP_233393465.1">
    <property type="nucleotide sequence ID" value="NZ_JAJTWT010000007.1"/>
</dbReference>
<sequence>MTERTSTPPLRRLRLPAELTCRTTAEQRDRLLAPLSEGCDIEVDLATVQCIDAVGLQLLLTCRLHALATGRRMRTTGQSAAVRELVQRLGGADYFG</sequence>
<dbReference type="EMBL" id="JAJTWT010000007">
    <property type="protein sequence ID" value="MCE4538939.1"/>
    <property type="molecule type" value="Genomic_DNA"/>
</dbReference>
<protein>
    <submittedName>
        <fullName evidence="2">STAS domain-containing protein</fullName>
    </submittedName>
</protein>
<dbReference type="InterPro" id="IPR036513">
    <property type="entry name" value="STAS_dom_sf"/>
</dbReference>
<evidence type="ECO:0000313" key="3">
    <source>
        <dbReference type="Proteomes" id="UP001201463"/>
    </source>
</evidence>
<dbReference type="InterPro" id="IPR052746">
    <property type="entry name" value="MlaB_ABC_Transporter"/>
</dbReference>
<dbReference type="PANTHER" id="PTHR35849">
    <property type="entry name" value="BLR2341 PROTEIN"/>
    <property type="match status" value="1"/>
</dbReference>
<organism evidence="2 3">
    <name type="scientific">Pelomonas caseinilytica</name>
    <dbReference type="NCBI Taxonomy" id="2906763"/>
    <lineage>
        <taxon>Bacteria</taxon>
        <taxon>Pseudomonadati</taxon>
        <taxon>Pseudomonadota</taxon>
        <taxon>Betaproteobacteria</taxon>
        <taxon>Burkholderiales</taxon>
        <taxon>Sphaerotilaceae</taxon>
        <taxon>Roseateles</taxon>
    </lineage>
</organism>
<dbReference type="InterPro" id="IPR058548">
    <property type="entry name" value="MlaB-like_STAS"/>
</dbReference>
<dbReference type="PANTHER" id="PTHR35849:SF2">
    <property type="entry name" value="BLR2341 PROTEIN"/>
    <property type="match status" value="1"/>
</dbReference>
<dbReference type="PROSITE" id="PS50801">
    <property type="entry name" value="STAS"/>
    <property type="match status" value="1"/>
</dbReference>
<gene>
    <name evidence="2" type="ORF">LXT12_16935</name>
</gene>
<evidence type="ECO:0000259" key="1">
    <source>
        <dbReference type="PROSITE" id="PS50801"/>
    </source>
</evidence>
<proteinExistence type="predicted"/>
<reference evidence="2 3" key="1">
    <citation type="submission" date="2021-12" db="EMBL/GenBank/DDBJ databases">
        <title>Genome seq of p7.</title>
        <authorList>
            <person name="Seo T."/>
        </authorList>
    </citation>
    <scope>NUCLEOTIDE SEQUENCE [LARGE SCALE GENOMIC DNA]</scope>
    <source>
        <strain evidence="2 3">P7</strain>
    </source>
</reference>
<evidence type="ECO:0000313" key="2">
    <source>
        <dbReference type="EMBL" id="MCE4538939.1"/>
    </source>
</evidence>
<dbReference type="CDD" id="cd07043">
    <property type="entry name" value="STAS_anti-anti-sigma_factors"/>
    <property type="match status" value="1"/>
</dbReference>
<dbReference type="Pfam" id="PF13466">
    <property type="entry name" value="STAS_2"/>
    <property type="match status" value="1"/>
</dbReference>
<dbReference type="SUPFAM" id="SSF52091">
    <property type="entry name" value="SpoIIaa-like"/>
    <property type="match status" value="1"/>
</dbReference>
<dbReference type="InterPro" id="IPR002645">
    <property type="entry name" value="STAS_dom"/>
</dbReference>
<dbReference type="Proteomes" id="UP001201463">
    <property type="component" value="Unassembled WGS sequence"/>
</dbReference>